<gene>
    <name evidence="1" type="ORF">SAMN04488026_10549</name>
</gene>
<protein>
    <submittedName>
        <fullName evidence="1">Uncharacterized protein</fullName>
    </submittedName>
</protein>
<accession>A0A1G9ERY4</accession>
<dbReference type="RefSeq" id="WP_093161357.1">
    <property type="nucleotide sequence ID" value="NZ_FNEK01000054.1"/>
</dbReference>
<dbReference type="STRING" id="571298.SAMN04488026_10549"/>
<dbReference type="AlphaFoldDB" id="A0A1G9ERY4"/>
<dbReference type="Proteomes" id="UP000199382">
    <property type="component" value="Unassembled WGS sequence"/>
</dbReference>
<evidence type="ECO:0000313" key="2">
    <source>
        <dbReference type="Proteomes" id="UP000199382"/>
    </source>
</evidence>
<organism evidence="1 2">
    <name type="scientific">Aliiruegeria lutimaris</name>
    <dbReference type="NCBI Taxonomy" id="571298"/>
    <lineage>
        <taxon>Bacteria</taxon>
        <taxon>Pseudomonadati</taxon>
        <taxon>Pseudomonadota</taxon>
        <taxon>Alphaproteobacteria</taxon>
        <taxon>Rhodobacterales</taxon>
        <taxon>Roseobacteraceae</taxon>
        <taxon>Aliiruegeria</taxon>
    </lineage>
</organism>
<sequence length="103" mass="11873">MTYLPALTKAELETVLGEGYRWPCPNLEPLAFMAYGRWARTQLMSVYGWERYDFCTTSGLVADDTLREAEQLYFKWVIKRRQQGLPVEDADLFAAAQQEARSA</sequence>
<name>A0A1G9ERY4_9RHOB</name>
<dbReference type="EMBL" id="FNEK01000054">
    <property type="protein sequence ID" value="SDK78838.1"/>
    <property type="molecule type" value="Genomic_DNA"/>
</dbReference>
<keyword evidence="2" id="KW-1185">Reference proteome</keyword>
<evidence type="ECO:0000313" key="1">
    <source>
        <dbReference type="EMBL" id="SDK78838.1"/>
    </source>
</evidence>
<reference evidence="1 2" key="1">
    <citation type="submission" date="2016-10" db="EMBL/GenBank/DDBJ databases">
        <authorList>
            <person name="de Groot N.N."/>
        </authorList>
    </citation>
    <scope>NUCLEOTIDE SEQUENCE [LARGE SCALE GENOMIC DNA]</scope>
    <source>
        <strain evidence="1 2">DSM 25294</strain>
    </source>
</reference>
<proteinExistence type="predicted"/>